<accession>A0A1C5K5P3</accession>
<feature type="compositionally biased region" description="Pro residues" evidence="1">
    <location>
        <begin position="268"/>
        <end position="279"/>
    </location>
</feature>
<evidence type="ECO:0000313" key="2">
    <source>
        <dbReference type="EMBL" id="SCG77726.1"/>
    </source>
</evidence>
<reference evidence="3" key="1">
    <citation type="submission" date="2016-06" db="EMBL/GenBank/DDBJ databases">
        <authorList>
            <person name="Varghese N."/>
            <person name="Submissions Spin"/>
        </authorList>
    </citation>
    <scope>NUCLEOTIDE SEQUENCE [LARGE SCALE GENOMIC DNA]</scope>
    <source>
        <strain evidence="3">DSM 43819</strain>
    </source>
</reference>
<feature type="region of interest" description="Disordered" evidence="1">
    <location>
        <begin position="38"/>
        <end position="57"/>
    </location>
</feature>
<keyword evidence="3" id="KW-1185">Reference proteome</keyword>
<evidence type="ECO:0000256" key="1">
    <source>
        <dbReference type="SAM" id="MobiDB-lite"/>
    </source>
</evidence>
<dbReference type="AlphaFoldDB" id="A0A1C5K5P3"/>
<evidence type="ECO:0000313" key="3">
    <source>
        <dbReference type="Proteomes" id="UP000198221"/>
    </source>
</evidence>
<organism evidence="2 3">
    <name type="scientific">Micromonospora inositola</name>
    <dbReference type="NCBI Taxonomy" id="47865"/>
    <lineage>
        <taxon>Bacteria</taxon>
        <taxon>Bacillati</taxon>
        <taxon>Actinomycetota</taxon>
        <taxon>Actinomycetes</taxon>
        <taxon>Micromonosporales</taxon>
        <taxon>Micromonosporaceae</taxon>
        <taxon>Micromonospora</taxon>
    </lineage>
</organism>
<gene>
    <name evidence="2" type="ORF">GA0070613_6353</name>
</gene>
<feature type="region of interest" description="Disordered" evidence="1">
    <location>
        <begin position="250"/>
        <end position="279"/>
    </location>
</feature>
<dbReference type="EMBL" id="LT607754">
    <property type="protein sequence ID" value="SCG77726.1"/>
    <property type="molecule type" value="Genomic_DNA"/>
</dbReference>
<name>A0A1C5K5P3_9ACTN</name>
<proteinExistence type="predicted"/>
<dbReference type="RefSeq" id="WP_157746608.1">
    <property type="nucleotide sequence ID" value="NZ_LT607754.1"/>
</dbReference>
<sequence length="279" mass="30591">MLYRMWWRTEDVLPLAETTMAAAHRSAGRRRRPALLLTSGPDGLSLTGSPGPAGQHPTAAKARAETWVRPATAPPAPEFRVVLPLPRCRIGRHSLWRLLRKASLRRLHWISITVDPSPGGRVRYEAAASRGDVLPPGITWTPMAVICDVVGGKAFRALVADGHTSVDDGAVLARFPRYAVQLMATHLDGLRLGDMPGEHPLLRFDGDTVVVEWEHGEFGFTRRIECDRINPDANGCYAIGAYQWPWTLLPTSDDGTHQEDAATGQDQPLPPSPWPATPT</sequence>
<dbReference type="OrthoDB" id="3367076at2"/>
<dbReference type="Proteomes" id="UP000198221">
    <property type="component" value="Chromosome I"/>
</dbReference>
<protein>
    <submittedName>
        <fullName evidence="2">Uncharacterized protein</fullName>
    </submittedName>
</protein>